<dbReference type="EMBL" id="CAKOFQ010007261">
    <property type="protein sequence ID" value="CAH1996508.1"/>
    <property type="molecule type" value="Genomic_DNA"/>
</dbReference>
<evidence type="ECO:0000256" key="3">
    <source>
        <dbReference type="ARBA" id="ARBA00023186"/>
    </source>
</evidence>
<feature type="domain" description="Tubulin-folding cofactor D ARM repeats" evidence="6">
    <location>
        <begin position="285"/>
        <end position="522"/>
    </location>
</feature>
<evidence type="ECO:0000259" key="5">
    <source>
        <dbReference type="Pfam" id="PF12612"/>
    </source>
</evidence>
<feature type="domain" description="Tubulin-folding cofactor D C-terminal" evidence="5">
    <location>
        <begin position="875"/>
        <end position="1062"/>
    </location>
</feature>
<sequence>MAADEQTNENQKEEEPYGLGCALDYFTEYEEIFQLIDNLKNVAESEKPFAEERPFETFSFILNQYIEQPHLIDSHLDQMLEKLISIVRSPENTMKHKHLAFKHMFVIVNVRGYKVIVRHLPHEVADFEPVLKLLESQNPTDANTWTTRYILLLWLSIIVMIPFHMSRFDGFDEKDTERASIMDRVLAMIKTYAVVIDKCRDAAPFLAHKFITRSDVKEKHLSAFLDWAKELSTDKNSSLFVREGTLACVATILKHGKREDMLPYVSQLLIWIVNADFKSNCGTNIEKLVYKIIQRIGLVFLPPRLASWRYKRGNRSLAANLSAGDGGVVANSSNNHREETEVDDNIEVPDEIEEVIDQLIQGLRSSDGIVRWSAAKGIGRVTGRLPKNLGDEVVGTILELFSPRESDGAWHGGCLALAELGRRGLLLPDRLPQVVPVVLKALVYDEPRGYSSVGSHIRDAACYVCWSFSRAYESHVLAAHVKEIASALLVVTCFDKEVNCRRAASAAFQENVGRQGNFPHGIDILTTADFFSVSVRANAYLNISVYIAQFEEYRTSLIQHLLDRKVDHWDTAIRELTAKALHNLTATALDYMIETALPNLFEKTTSIDLNSRHGATIAIGEVIHALSKTNYLDKVTETLLDKTRSLIPWYRERMYFRGLGGELMKHACSDFIEKCSLAAVPFHNQTVVEDWLKLLNECLSYDVATIRMAAINALPSLLNEYYSDKSEKYNQLVKDYAKELKATTVQAHRMGHCLALGALPKFVLAPNYDFIVTSLIEATVIELATVKWAESRRDAVKALTSIANTMSDHLGKEFTEDHILLMYNTFLEGLKDYTQDKRGDIGAWMREASVLGLQTLTLLATQRMPDVLTADLMKKVAPNVAQQAVEKIDRTRALAGKVFYSFVYNESAIPNLPHHQEVSNIFIKEECDDLNWNSGSATFPKFVQLVYLPSYTYNVMLGLICSIGGLTDSLVKHSSASFFTSLKAELKTRGVGELHRICDVILKIFMDHHKVDRITIPIFRFLDKFFDAGCLEPVIQSDSADFIKKTLKLVQKEIAGCKDTYKLLDGISVLCQFIQVNGDVCATALVQLMILLCHRQSYVRRSTSAKLYESLLVNGDSSNIDPEKLDQAMNVLSSTNWEEPVEQIRPIRNQLCQLMGVKVPTPVKKLVQVA</sequence>
<keyword evidence="4" id="KW-0472">Membrane</keyword>
<keyword evidence="8" id="KW-1185">Reference proteome</keyword>
<dbReference type="GO" id="GO:0007023">
    <property type="term" value="P:post-chaperonin tubulin folding pathway"/>
    <property type="evidence" value="ECO:0007669"/>
    <property type="project" value="InterPro"/>
</dbReference>
<dbReference type="Pfam" id="PF25767">
    <property type="entry name" value="ARM_TBCD_2nd"/>
    <property type="match status" value="1"/>
</dbReference>
<evidence type="ECO:0000259" key="6">
    <source>
        <dbReference type="Pfam" id="PF25767"/>
    </source>
</evidence>
<dbReference type="SUPFAM" id="SSF48371">
    <property type="entry name" value="ARM repeat"/>
    <property type="match status" value="2"/>
</dbReference>
<dbReference type="GO" id="GO:0048487">
    <property type="term" value="F:beta-tubulin binding"/>
    <property type="evidence" value="ECO:0007669"/>
    <property type="project" value="InterPro"/>
</dbReference>
<dbReference type="PANTHER" id="PTHR12658">
    <property type="entry name" value="BETA-TUBULIN COFACTOR D"/>
    <property type="match status" value="1"/>
</dbReference>
<feature type="transmembrane region" description="Helical" evidence="4">
    <location>
        <begin position="149"/>
        <end position="165"/>
    </location>
</feature>
<evidence type="ECO:0000313" key="8">
    <source>
        <dbReference type="Proteomes" id="UP001152888"/>
    </source>
</evidence>
<dbReference type="GO" id="GO:0070830">
    <property type="term" value="P:bicellular tight junction assembly"/>
    <property type="evidence" value="ECO:0007669"/>
    <property type="project" value="TreeGrafter"/>
</dbReference>
<evidence type="ECO:0000256" key="4">
    <source>
        <dbReference type="SAM" id="Phobius"/>
    </source>
</evidence>
<dbReference type="GO" id="GO:0016328">
    <property type="term" value="C:lateral plasma membrane"/>
    <property type="evidence" value="ECO:0007669"/>
    <property type="project" value="TreeGrafter"/>
</dbReference>
<reference evidence="7" key="1">
    <citation type="submission" date="2022-03" db="EMBL/GenBank/DDBJ databases">
        <authorList>
            <person name="Sayadi A."/>
        </authorList>
    </citation>
    <scope>NUCLEOTIDE SEQUENCE</scope>
</reference>
<keyword evidence="4" id="KW-1133">Transmembrane helix</keyword>
<dbReference type="GO" id="GO:0034333">
    <property type="term" value="P:adherens junction assembly"/>
    <property type="evidence" value="ECO:0007669"/>
    <property type="project" value="TreeGrafter"/>
</dbReference>
<dbReference type="GO" id="GO:0007021">
    <property type="term" value="P:tubulin complex assembly"/>
    <property type="evidence" value="ECO:0007669"/>
    <property type="project" value="InterPro"/>
</dbReference>
<dbReference type="GO" id="GO:0005096">
    <property type="term" value="F:GTPase activator activity"/>
    <property type="evidence" value="ECO:0007669"/>
    <property type="project" value="InterPro"/>
</dbReference>
<dbReference type="InterPro" id="IPR033162">
    <property type="entry name" value="TBCD"/>
</dbReference>
<accession>A0A9P0LMM4</accession>
<proteinExistence type="inferred from homology"/>
<dbReference type="Pfam" id="PF12612">
    <property type="entry name" value="TFCD_C"/>
    <property type="match status" value="1"/>
</dbReference>
<gene>
    <name evidence="7" type="ORF">ACAOBT_LOCUS23246</name>
</gene>
<dbReference type="InterPro" id="IPR011989">
    <property type="entry name" value="ARM-like"/>
</dbReference>
<dbReference type="GO" id="GO:0000226">
    <property type="term" value="P:microtubule cytoskeleton organization"/>
    <property type="evidence" value="ECO:0007669"/>
    <property type="project" value="TreeGrafter"/>
</dbReference>
<dbReference type="AlphaFoldDB" id="A0A9P0LMM4"/>
<evidence type="ECO:0000313" key="7">
    <source>
        <dbReference type="EMBL" id="CAH1996508.1"/>
    </source>
</evidence>
<dbReference type="PANTHER" id="PTHR12658:SF0">
    <property type="entry name" value="TUBULIN-SPECIFIC CHAPERONE D"/>
    <property type="match status" value="1"/>
</dbReference>
<dbReference type="Pfam" id="PF23579">
    <property type="entry name" value="ARM_TBCD"/>
    <property type="match status" value="1"/>
</dbReference>
<comment type="caution">
    <text evidence="7">The sequence shown here is derived from an EMBL/GenBank/DDBJ whole genome shotgun (WGS) entry which is preliminary data.</text>
</comment>
<evidence type="ECO:0000256" key="1">
    <source>
        <dbReference type="ARBA" id="ARBA00006853"/>
    </source>
</evidence>
<keyword evidence="3" id="KW-0143">Chaperone</keyword>
<organism evidence="7 8">
    <name type="scientific">Acanthoscelides obtectus</name>
    <name type="common">Bean weevil</name>
    <name type="synonym">Bruchus obtectus</name>
    <dbReference type="NCBI Taxonomy" id="200917"/>
    <lineage>
        <taxon>Eukaryota</taxon>
        <taxon>Metazoa</taxon>
        <taxon>Ecdysozoa</taxon>
        <taxon>Arthropoda</taxon>
        <taxon>Hexapoda</taxon>
        <taxon>Insecta</taxon>
        <taxon>Pterygota</taxon>
        <taxon>Neoptera</taxon>
        <taxon>Endopterygota</taxon>
        <taxon>Coleoptera</taxon>
        <taxon>Polyphaga</taxon>
        <taxon>Cucujiformia</taxon>
        <taxon>Chrysomeloidea</taxon>
        <taxon>Chrysomelidae</taxon>
        <taxon>Bruchinae</taxon>
        <taxon>Bruchini</taxon>
        <taxon>Acanthoscelides</taxon>
    </lineage>
</organism>
<dbReference type="OrthoDB" id="10253476at2759"/>
<dbReference type="InterPro" id="IPR016024">
    <property type="entry name" value="ARM-type_fold"/>
</dbReference>
<dbReference type="InterPro" id="IPR058033">
    <property type="entry name" value="ARM_TBCD_2nd"/>
</dbReference>
<dbReference type="InterPro" id="IPR022577">
    <property type="entry name" value="TBCD_C"/>
</dbReference>
<dbReference type="Gene3D" id="1.25.10.10">
    <property type="entry name" value="Leucine-rich Repeat Variant"/>
    <property type="match status" value="2"/>
</dbReference>
<name>A0A9P0LMM4_ACAOB</name>
<protein>
    <recommendedName>
        <fullName evidence="2">Tubulin-specific chaperone D</fullName>
    </recommendedName>
</protein>
<evidence type="ECO:0000256" key="2">
    <source>
        <dbReference type="ARBA" id="ARBA00015003"/>
    </source>
</evidence>
<keyword evidence="4" id="KW-0812">Transmembrane</keyword>
<comment type="similarity">
    <text evidence="1">Belongs to the TBCD family.</text>
</comment>
<dbReference type="Proteomes" id="UP001152888">
    <property type="component" value="Unassembled WGS sequence"/>
</dbReference>